<sequence>MSKVTFILLCSLFLSAVAWAGKGATVDPVSAREQVLHALKQFNPSTVIGGYTNTPPESGIAISEGQNPLPQLGSQRATHNETASSILSQAARLHLKANPKALEIQYAETLLSEAESVLEGKCYDQPAHCQMDFTTQTCEDKTRYRVETCGSTLSIGTKATTQTVNRYLFYANKPGVDGLRKTIHLGVCDADTPAPLCSASNLITLSSQCIRLDVVVTQGVIPLTVLKTPSCQDPTLTFDLLWDEAAFGGAVTLTAIESQWEDRWTPADCSQYEEKMKEGACVMTASDLCLEPNTSRVIDGAVVTRPCWGRASAYQCIDGLISTCEPLISKGCSQVDSTCTLATDRRCNVFLQTFRCPVNQCFPKQTICQPKLNCAEGECAQTPDEISDDMAEGLTRLGTLAGTAADVATNQVNSGEPTIFKGEAKDCESYFFGAHDCCHDKGWGKWVIHCPKDLKALLQAKRDKRVKKVGHYNDSGNKHYVYCVFPSTLASIIQIQGRYGQLHIGFGKPKSPDCRGLTPEELERIQFDALNLSPLTDDFIHRQTLPDASGVGVFNEAKIRRFYQEGKSHD</sequence>
<dbReference type="Proteomes" id="UP000254794">
    <property type="component" value="Unassembled WGS sequence"/>
</dbReference>
<dbReference type="EMBL" id="UGOD01000005">
    <property type="protein sequence ID" value="STX81471.1"/>
    <property type="molecule type" value="Genomic_DNA"/>
</dbReference>
<evidence type="ECO:0000313" key="2">
    <source>
        <dbReference type="EMBL" id="STX81471.1"/>
    </source>
</evidence>
<feature type="signal peptide" evidence="1">
    <location>
        <begin position="1"/>
        <end position="20"/>
    </location>
</feature>
<organism evidence="2 3">
    <name type="scientific">Legionella busanensis</name>
    <dbReference type="NCBI Taxonomy" id="190655"/>
    <lineage>
        <taxon>Bacteria</taxon>
        <taxon>Pseudomonadati</taxon>
        <taxon>Pseudomonadota</taxon>
        <taxon>Gammaproteobacteria</taxon>
        <taxon>Legionellales</taxon>
        <taxon>Legionellaceae</taxon>
        <taxon>Legionella</taxon>
    </lineage>
</organism>
<protein>
    <submittedName>
        <fullName evidence="2">Conjugative transfer protein TraN</fullName>
    </submittedName>
</protein>
<dbReference type="Pfam" id="PF06986">
    <property type="entry name" value="F_T4SS_TraN"/>
    <property type="match status" value="1"/>
</dbReference>
<dbReference type="AlphaFoldDB" id="A0A378KD92"/>
<feature type="chain" id="PRO_5016715234" evidence="1">
    <location>
        <begin position="21"/>
        <end position="570"/>
    </location>
</feature>
<accession>A0A378KD92</accession>
<name>A0A378KD92_9GAMM</name>
<keyword evidence="1" id="KW-0732">Signal</keyword>
<evidence type="ECO:0000256" key="1">
    <source>
        <dbReference type="SAM" id="SignalP"/>
    </source>
</evidence>
<evidence type="ECO:0000313" key="3">
    <source>
        <dbReference type="Proteomes" id="UP000254794"/>
    </source>
</evidence>
<reference evidence="2 3" key="1">
    <citation type="submission" date="2018-06" db="EMBL/GenBank/DDBJ databases">
        <authorList>
            <consortium name="Pathogen Informatics"/>
            <person name="Doyle S."/>
        </authorList>
    </citation>
    <scope>NUCLEOTIDE SEQUENCE [LARGE SCALE GENOMIC DNA]</scope>
    <source>
        <strain evidence="2 3">NCTC13316</strain>
    </source>
</reference>
<dbReference type="OrthoDB" id="5297981at2"/>
<dbReference type="InterPro" id="IPR014121">
    <property type="entry name" value="TraN_Ftype"/>
</dbReference>
<proteinExistence type="predicted"/>
<keyword evidence="3" id="KW-1185">Reference proteome</keyword>
<dbReference type="RefSeq" id="WP_115332854.1">
    <property type="nucleotide sequence ID" value="NZ_CAAAHP010000008.1"/>
</dbReference>
<gene>
    <name evidence="2" type="ORF">NCTC13316_03344</name>
</gene>